<feature type="compositionally biased region" description="Basic and acidic residues" evidence="2">
    <location>
        <begin position="44"/>
        <end position="53"/>
    </location>
</feature>
<evidence type="ECO:0000313" key="4">
    <source>
        <dbReference type="Proteomes" id="UP001212997"/>
    </source>
</evidence>
<dbReference type="PANTHER" id="PTHR47934">
    <property type="entry name" value="PENTATRICOPEPTIDE REPEAT-CONTAINING PROTEIN PET309, MITOCHONDRIAL"/>
    <property type="match status" value="1"/>
</dbReference>
<sequence length="701" mass="79538">MIRNATTPLLVARRCLQAPSALITLSSRHYYDDLPLVSVYTPRSQDKPKESPPKPRGPPTPNGKPKFKPRYFPNAKNASGDGPRMVTPHELSIKLKAMCLAGKLDEAILKLKSMPLDSQNVLVWNTILSQAMKARRYQLAYEIYIDMKRRGFPPNNRTYASMLTGLSKIEDWETHPKQLVNAHALFQAYQELMEEAKTRNDPQDPVFDIQPLNIYLTILGRANLYDKLFEVFYGMDKSGPLEPDAFTYSNMFNALFDRKSETSNGGETMQQNASDARLLWRRLIKDVDEKGNIKIDSHLLAGALRLFIRGRATDQLFAFDMISEYLGLAKPGDTPTAPKLTLNNYLMQIVFEGCNYTKKYRLCVHWAQQVMDRSLKRDAPPTILTTPNMEQVFHAYAAMAALGSLNESEQALEALHWMIKQSVVDAPHLRPEISTFGLVLLTCWRCRDWVSASRVFEIVSGLSAQSFRDRESTPSPSSSSSSSHNQRQEKSKLLFNKRMTPDNKIVSSLVRTALATKDKANMRQCLRMIDHFGCQKIFGVGEEILVDEAPSKYTKRLANDRLFYNYKLATGLVHIVDTVLSLKTRKVETVEVSKEGEEESVEGVEPVQAQEEEEEEEAPEEEEHEESDSETSNISKEEEQKWLEMKSQAEEIIRNAPPWTGFVPTLEEAPLGNVRGLSNIDKRSEFAWASRNAGGAHRRTY</sequence>
<feature type="repeat" description="PPR" evidence="1">
    <location>
        <begin position="120"/>
        <end position="154"/>
    </location>
</feature>
<dbReference type="InterPro" id="IPR051114">
    <property type="entry name" value="Mito_RNA_Proc_CCM1"/>
</dbReference>
<feature type="region of interest" description="Disordered" evidence="2">
    <location>
        <begin position="41"/>
        <end position="84"/>
    </location>
</feature>
<dbReference type="InterPro" id="IPR002885">
    <property type="entry name" value="PPR_rpt"/>
</dbReference>
<dbReference type="InterPro" id="IPR011990">
    <property type="entry name" value="TPR-like_helical_dom_sf"/>
</dbReference>
<keyword evidence="4" id="KW-1185">Reference proteome</keyword>
<dbReference type="EMBL" id="JANAWD010000012">
    <property type="protein sequence ID" value="KAJ3491426.1"/>
    <property type="molecule type" value="Genomic_DNA"/>
</dbReference>
<protein>
    <recommendedName>
        <fullName evidence="5">Mitochondrial group I intron splicing factor CCM1</fullName>
    </recommendedName>
</protein>
<accession>A0AAD5VG25</accession>
<dbReference type="GO" id="GO:0005739">
    <property type="term" value="C:mitochondrion"/>
    <property type="evidence" value="ECO:0007669"/>
    <property type="project" value="TreeGrafter"/>
</dbReference>
<dbReference type="PROSITE" id="PS51375">
    <property type="entry name" value="PPR"/>
    <property type="match status" value="1"/>
</dbReference>
<proteinExistence type="predicted"/>
<feature type="compositionally biased region" description="Low complexity" evidence="2">
    <location>
        <begin position="473"/>
        <end position="483"/>
    </location>
</feature>
<dbReference type="PANTHER" id="PTHR47934:SF6">
    <property type="entry name" value="MITOCHONDRIAL GROUP I INTRON SPLICING FACTOR CCM1-RELATED"/>
    <property type="match status" value="1"/>
</dbReference>
<dbReference type="GO" id="GO:0006396">
    <property type="term" value="P:RNA processing"/>
    <property type="evidence" value="ECO:0007669"/>
    <property type="project" value="TreeGrafter"/>
</dbReference>
<gene>
    <name evidence="3" type="ORF">NLI96_g704</name>
</gene>
<name>A0AAD5VG25_9APHY</name>
<dbReference type="Gene3D" id="1.25.40.10">
    <property type="entry name" value="Tetratricopeptide repeat domain"/>
    <property type="match status" value="1"/>
</dbReference>
<dbReference type="Pfam" id="PF13041">
    <property type="entry name" value="PPR_2"/>
    <property type="match status" value="1"/>
</dbReference>
<dbReference type="Proteomes" id="UP001212997">
    <property type="component" value="Unassembled WGS sequence"/>
</dbReference>
<feature type="region of interest" description="Disordered" evidence="2">
    <location>
        <begin position="588"/>
        <end position="649"/>
    </location>
</feature>
<dbReference type="GO" id="GO:0003729">
    <property type="term" value="F:mRNA binding"/>
    <property type="evidence" value="ECO:0007669"/>
    <property type="project" value="TreeGrafter"/>
</dbReference>
<feature type="compositionally biased region" description="Acidic residues" evidence="2">
    <location>
        <begin position="610"/>
        <end position="629"/>
    </location>
</feature>
<feature type="compositionally biased region" description="Basic and acidic residues" evidence="2">
    <location>
        <begin position="635"/>
        <end position="649"/>
    </location>
</feature>
<evidence type="ECO:0000313" key="3">
    <source>
        <dbReference type="EMBL" id="KAJ3491426.1"/>
    </source>
</evidence>
<dbReference type="GO" id="GO:0007005">
    <property type="term" value="P:mitochondrion organization"/>
    <property type="evidence" value="ECO:0007669"/>
    <property type="project" value="TreeGrafter"/>
</dbReference>
<evidence type="ECO:0000256" key="2">
    <source>
        <dbReference type="SAM" id="MobiDB-lite"/>
    </source>
</evidence>
<organism evidence="3 4">
    <name type="scientific">Meripilus lineatus</name>
    <dbReference type="NCBI Taxonomy" id="2056292"/>
    <lineage>
        <taxon>Eukaryota</taxon>
        <taxon>Fungi</taxon>
        <taxon>Dikarya</taxon>
        <taxon>Basidiomycota</taxon>
        <taxon>Agaricomycotina</taxon>
        <taxon>Agaricomycetes</taxon>
        <taxon>Polyporales</taxon>
        <taxon>Meripilaceae</taxon>
        <taxon>Meripilus</taxon>
    </lineage>
</organism>
<comment type="caution">
    <text evidence="3">The sequence shown here is derived from an EMBL/GenBank/DDBJ whole genome shotgun (WGS) entry which is preliminary data.</text>
</comment>
<evidence type="ECO:0008006" key="5">
    <source>
        <dbReference type="Google" id="ProtNLM"/>
    </source>
</evidence>
<dbReference type="AlphaFoldDB" id="A0AAD5VG25"/>
<evidence type="ECO:0000256" key="1">
    <source>
        <dbReference type="PROSITE-ProRule" id="PRU00708"/>
    </source>
</evidence>
<feature type="region of interest" description="Disordered" evidence="2">
    <location>
        <begin position="467"/>
        <end position="494"/>
    </location>
</feature>
<dbReference type="NCBIfam" id="TIGR00756">
    <property type="entry name" value="PPR"/>
    <property type="match status" value="1"/>
</dbReference>
<reference evidence="3" key="1">
    <citation type="submission" date="2022-07" db="EMBL/GenBank/DDBJ databases">
        <title>Genome Sequence of Physisporinus lineatus.</title>
        <authorList>
            <person name="Buettner E."/>
        </authorList>
    </citation>
    <scope>NUCLEOTIDE SEQUENCE</scope>
    <source>
        <strain evidence="3">VT162</strain>
    </source>
</reference>